<dbReference type="SUPFAM" id="SSF51261">
    <property type="entry name" value="Duplicated hybrid motif"/>
    <property type="match status" value="1"/>
</dbReference>
<evidence type="ECO:0000256" key="2">
    <source>
        <dbReference type="SAM" id="SignalP"/>
    </source>
</evidence>
<dbReference type="Pfam" id="PF01551">
    <property type="entry name" value="Peptidase_M23"/>
    <property type="match status" value="1"/>
</dbReference>
<evidence type="ECO:0000256" key="1">
    <source>
        <dbReference type="SAM" id="MobiDB-lite"/>
    </source>
</evidence>
<evidence type="ECO:0000313" key="5">
    <source>
        <dbReference type="Proteomes" id="UP000463857"/>
    </source>
</evidence>
<proteinExistence type="predicted"/>
<dbReference type="Gene3D" id="6.10.250.3150">
    <property type="match status" value="1"/>
</dbReference>
<dbReference type="RefSeq" id="WP_159545811.1">
    <property type="nucleotide sequence ID" value="NZ_CP047156.1"/>
</dbReference>
<dbReference type="Gene3D" id="2.70.70.10">
    <property type="entry name" value="Glucose Permease (Domain IIA)"/>
    <property type="match status" value="1"/>
</dbReference>
<feature type="compositionally biased region" description="Low complexity" evidence="1">
    <location>
        <begin position="30"/>
        <end position="50"/>
    </location>
</feature>
<dbReference type="CDD" id="cd12797">
    <property type="entry name" value="M23_peptidase"/>
    <property type="match status" value="1"/>
</dbReference>
<reference evidence="4 5" key="1">
    <citation type="journal article" date="2018" name="Int. J. Syst. Evol. Microbiol.">
        <title>Epidermidibacterium keratini gen. nov., sp. nov., a member of the family Sporichthyaceae, isolated from keratin epidermis.</title>
        <authorList>
            <person name="Lee D.G."/>
            <person name="Trujillo M.E."/>
            <person name="Kang S."/>
            <person name="Nam J.J."/>
            <person name="Kim Y.J."/>
        </authorList>
    </citation>
    <scope>NUCLEOTIDE SEQUENCE [LARGE SCALE GENOMIC DNA]</scope>
    <source>
        <strain evidence="4 5">EPI-7</strain>
    </source>
</reference>
<dbReference type="InterPro" id="IPR016047">
    <property type="entry name" value="M23ase_b-sheet_dom"/>
</dbReference>
<dbReference type="GO" id="GO:0004222">
    <property type="term" value="F:metalloendopeptidase activity"/>
    <property type="evidence" value="ECO:0007669"/>
    <property type="project" value="TreeGrafter"/>
</dbReference>
<keyword evidence="2" id="KW-0732">Signal</keyword>
<dbReference type="InterPro" id="IPR050570">
    <property type="entry name" value="Cell_wall_metabolism_enzyme"/>
</dbReference>
<evidence type="ECO:0000259" key="3">
    <source>
        <dbReference type="Pfam" id="PF01551"/>
    </source>
</evidence>
<keyword evidence="5" id="KW-1185">Reference proteome</keyword>
<dbReference type="EMBL" id="CP047156">
    <property type="protein sequence ID" value="QHC00886.1"/>
    <property type="molecule type" value="Genomic_DNA"/>
</dbReference>
<dbReference type="OrthoDB" id="5244067at2"/>
<feature type="chain" id="PRO_5029478725" evidence="2">
    <location>
        <begin position="29"/>
        <end position="385"/>
    </location>
</feature>
<feature type="region of interest" description="Disordered" evidence="1">
    <location>
        <begin position="24"/>
        <end position="69"/>
    </location>
</feature>
<feature type="signal peptide" evidence="2">
    <location>
        <begin position="1"/>
        <end position="28"/>
    </location>
</feature>
<dbReference type="PANTHER" id="PTHR21666:SF270">
    <property type="entry name" value="MUREIN HYDROLASE ACTIVATOR ENVC"/>
    <property type="match status" value="1"/>
</dbReference>
<evidence type="ECO:0000313" key="4">
    <source>
        <dbReference type="EMBL" id="QHC00886.1"/>
    </source>
</evidence>
<feature type="compositionally biased region" description="Polar residues" evidence="1">
    <location>
        <begin position="58"/>
        <end position="69"/>
    </location>
</feature>
<name>A0A7L4YP15_9ACTN</name>
<dbReference type="Proteomes" id="UP000463857">
    <property type="component" value="Chromosome"/>
</dbReference>
<dbReference type="InterPro" id="IPR011055">
    <property type="entry name" value="Dup_hybrid_motif"/>
</dbReference>
<protein>
    <submittedName>
        <fullName evidence="4">Peptidoglycan DD-metalloendopeptidase family protein</fullName>
    </submittedName>
</protein>
<accession>A0A7L4YP15</accession>
<dbReference type="AlphaFoldDB" id="A0A7L4YP15"/>
<dbReference type="PANTHER" id="PTHR21666">
    <property type="entry name" value="PEPTIDASE-RELATED"/>
    <property type="match status" value="1"/>
</dbReference>
<gene>
    <name evidence="4" type="ORF">EK0264_11710</name>
</gene>
<sequence>MHRRNLSVVAAASIALAVAFGTPSTANAAPSSGSESSQSGSSQSSSSPESGAPATGDAGNSGTSGQISELQAQVEKLNAEMLAAADAANQATGQASVAKEAAKKAGEDYDASVVAADEAKAKAYDVAADMYKQGPLSLEQMSLLTSNGPQDFIDKSAMMQQVSEYQAGYVNQMVQAVANQEAAKAAADQASADADAKVVEAQQVSTDVQAKLTTAQQQLDALKAQGAQTGTGGGGDIPAYASTLPPDAASGQVTGDWAKPINGATLTSTYGPRWGTTHQGLDLAAPMQTPIYAAGSGTVLRAGTATGFGLAVYLQHPNGDVTVYGHINAYFVQTGQTVTAGQQIAEVGNRGYSTGPHLHFEVQKTAYGQRMDPMAWLNERGITMP</sequence>
<organism evidence="4 5">
    <name type="scientific">Epidermidibacterium keratini</name>
    <dbReference type="NCBI Taxonomy" id="1891644"/>
    <lineage>
        <taxon>Bacteria</taxon>
        <taxon>Bacillati</taxon>
        <taxon>Actinomycetota</taxon>
        <taxon>Actinomycetes</taxon>
        <taxon>Sporichthyales</taxon>
        <taxon>Sporichthyaceae</taxon>
        <taxon>Epidermidibacterium</taxon>
    </lineage>
</organism>
<dbReference type="InParanoid" id="A0A7L4YP15"/>
<feature type="domain" description="M23ase beta-sheet core" evidence="3">
    <location>
        <begin position="277"/>
        <end position="373"/>
    </location>
</feature>
<dbReference type="KEGG" id="eke:EK0264_11710"/>